<protein>
    <submittedName>
        <fullName evidence="1">Uncharacterized protein</fullName>
    </submittedName>
</protein>
<sequence>MAQFLHALESKPISFFHTHVRRIYFVNIYPVGNICEVLSACTAATDILASEQAEPALLPLLGTPGDWATWSGLAHMPRLTHLALNGPGAEVCIGVLRHCKFLAVLLIIGRSTKLESLLDPRVVFQSDEIFMPMYS</sequence>
<dbReference type="Proteomes" id="UP001221757">
    <property type="component" value="Unassembled WGS sequence"/>
</dbReference>
<evidence type="ECO:0000313" key="2">
    <source>
        <dbReference type="Proteomes" id="UP001221757"/>
    </source>
</evidence>
<keyword evidence="2" id="KW-1185">Reference proteome</keyword>
<organism evidence="1 2">
    <name type="scientific">Mycena rosella</name>
    <name type="common">Pink bonnet</name>
    <name type="synonym">Agaricus rosellus</name>
    <dbReference type="NCBI Taxonomy" id="1033263"/>
    <lineage>
        <taxon>Eukaryota</taxon>
        <taxon>Fungi</taxon>
        <taxon>Dikarya</taxon>
        <taxon>Basidiomycota</taxon>
        <taxon>Agaricomycotina</taxon>
        <taxon>Agaricomycetes</taxon>
        <taxon>Agaricomycetidae</taxon>
        <taxon>Agaricales</taxon>
        <taxon>Marasmiineae</taxon>
        <taxon>Mycenaceae</taxon>
        <taxon>Mycena</taxon>
    </lineage>
</organism>
<gene>
    <name evidence="1" type="ORF">B0H17DRAFT_1211489</name>
</gene>
<dbReference type="AlphaFoldDB" id="A0AAD7G409"/>
<dbReference type="EMBL" id="JARKIE010000228">
    <property type="protein sequence ID" value="KAJ7664076.1"/>
    <property type="molecule type" value="Genomic_DNA"/>
</dbReference>
<comment type="caution">
    <text evidence="1">The sequence shown here is derived from an EMBL/GenBank/DDBJ whole genome shotgun (WGS) entry which is preliminary data.</text>
</comment>
<accession>A0AAD7G409</accession>
<name>A0AAD7G409_MYCRO</name>
<proteinExistence type="predicted"/>
<evidence type="ECO:0000313" key="1">
    <source>
        <dbReference type="EMBL" id="KAJ7664076.1"/>
    </source>
</evidence>
<reference evidence="1" key="1">
    <citation type="submission" date="2023-03" db="EMBL/GenBank/DDBJ databases">
        <title>Massive genome expansion in bonnet fungi (Mycena s.s.) driven by repeated elements and novel gene families across ecological guilds.</title>
        <authorList>
            <consortium name="Lawrence Berkeley National Laboratory"/>
            <person name="Harder C.B."/>
            <person name="Miyauchi S."/>
            <person name="Viragh M."/>
            <person name="Kuo A."/>
            <person name="Thoen E."/>
            <person name="Andreopoulos B."/>
            <person name="Lu D."/>
            <person name="Skrede I."/>
            <person name="Drula E."/>
            <person name="Henrissat B."/>
            <person name="Morin E."/>
            <person name="Kohler A."/>
            <person name="Barry K."/>
            <person name="LaButti K."/>
            <person name="Morin E."/>
            <person name="Salamov A."/>
            <person name="Lipzen A."/>
            <person name="Mereny Z."/>
            <person name="Hegedus B."/>
            <person name="Baldrian P."/>
            <person name="Stursova M."/>
            <person name="Weitz H."/>
            <person name="Taylor A."/>
            <person name="Grigoriev I.V."/>
            <person name="Nagy L.G."/>
            <person name="Martin F."/>
            <person name="Kauserud H."/>
        </authorList>
    </citation>
    <scope>NUCLEOTIDE SEQUENCE</scope>
    <source>
        <strain evidence="1">CBHHK067</strain>
    </source>
</reference>